<evidence type="ECO:0000259" key="5">
    <source>
        <dbReference type="Pfam" id="PF00149"/>
    </source>
</evidence>
<evidence type="ECO:0000256" key="1">
    <source>
        <dbReference type="ARBA" id="ARBA00022723"/>
    </source>
</evidence>
<evidence type="ECO:0000313" key="7">
    <source>
        <dbReference type="Proteomes" id="UP000829992"/>
    </source>
</evidence>
<evidence type="ECO:0000256" key="3">
    <source>
        <dbReference type="ARBA" id="ARBA00023004"/>
    </source>
</evidence>
<dbReference type="CDD" id="cd07402">
    <property type="entry name" value="MPP_GpdQ"/>
    <property type="match status" value="1"/>
</dbReference>
<dbReference type="RefSeq" id="WP_249589493.1">
    <property type="nucleotide sequence ID" value="NZ_BAAAQL010000048.1"/>
</dbReference>
<organism evidence="6 7">
    <name type="scientific">Streptomyces durmitorensis</name>
    <dbReference type="NCBI Taxonomy" id="319947"/>
    <lineage>
        <taxon>Bacteria</taxon>
        <taxon>Bacillati</taxon>
        <taxon>Actinomycetota</taxon>
        <taxon>Actinomycetes</taxon>
        <taxon>Kitasatosporales</taxon>
        <taxon>Streptomycetaceae</taxon>
        <taxon>Streptomyces</taxon>
    </lineage>
</organism>
<dbReference type="InterPro" id="IPR004843">
    <property type="entry name" value="Calcineurin-like_PHP"/>
</dbReference>
<dbReference type="EMBL" id="CP097289">
    <property type="protein sequence ID" value="UQT58114.1"/>
    <property type="molecule type" value="Genomic_DNA"/>
</dbReference>
<gene>
    <name evidence="6" type="ORF">M4V62_25170</name>
</gene>
<proteinExistence type="inferred from homology"/>
<sequence>MTTSVAHLSDLHLTTGPLAAEPAAGLRRALARVLALEPRPTCVVLTGDLTEHGHPDEYEQLRELIAGFPLPLHLTTGNHDDPAALAKTFGGTAHLGGTHATHYTVEYDDLTLIALDSNVPGAGHGHLGEAQLTWLDEQLTARPEIPALVCVHHPPTAIGIPYLDGMRLTDGDALTEVVARHPHVVRVLAGHVHRPITGGYAGTTLSTAPSTYLQSALALSTDDTMGYAPEPTAFQLHLRTTTGGWVTHTVAVSHAAAKIQGY</sequence>
<dbReference type="InterPro" id="IPR026575">
    <property type="entry name" value="GpdQ/CpdA-like"/>
</dbReference>
<dbReference type="SUPFAM" id="SSF56300">
    <property type="entry name" value="Metallo-dependent phosphatases"/>
    <property type="match status" value="1"/>
</dbReference>
<dbReference type="InterPro" id="IPR050884">
    <property type="entry name" value="CNP_phosphodiesterase-III"/>
</dbReference>
<keyword evidence="1" id="KW-0479">Metal-binding</keyword>
<dbReference type="Gene3D" id="3.60.21.10">
    <property type="match status" value="1"/>
</dbReference>
<dbReference type="Proteomes" id="UP000829992">
    <property type="component" value="Chromosome"/>
</dbReference>
<protein>
    <submittedName>
        <fullName evidence="6">Phosphodiesterase</fullName>
    </submittedName>
</protein>
<dbReference type="Pfam" id="PF00149">
    <property type="entry name" value="Metallophos"/>
    <property type="match status" value="1"/>
</dbReference>
<feature type="domain" description="Calcineurin-like phosphoesterase" evidence="5">
    <location>
        <begin position="4"/>
        <end position="195"/>
    </location>
</feature>
<keyword evidence="2" id="KW-0378">Hydrolase</keyword>
<evidence type="ECO:0000256" key="2">
    <source>
        <dbReference type="ARBA" id="ARBA00022801"/>
    </source>
</evidence>
<keyword evidence="3" id="KW-0408">Iron</keyword>
<dbReference type="PANTHER" id="PTHR42988:SF2">
    <property type="entry name" value="CYCLIC NUCLEOTIDE PHOSPHODIESTERASE CBUA0032-RELATED"/>
    <property type="match status" value="1"/>
</dbReference>
<keyword evidence="7" id="KW-1185">Reference proteome</keyword>
<comment type="similarity">
    <text evidence="4">Belongs to the cyclic nucleotide phosphodiesterase class-III family.</text>
</comment>
<name>A0ABY4PY57_9ACTN</name>
<reference evidence="6 7" key="1">
    <citation type="submission" date="2022-05" db="EMBL/GenBank/DDBJ databases">
        <authorList>
            <person name="Zhou X."/>
            <person name="Li K."/>
            <person name="Man Y."/>
        </authorList>
    </citation>
    <scope>NUCLEOTIDE SEQUENCE [LARGE SCALE GENOMIC DNA]</scope>
    <source>
        <strain evidence="6 7">MS405</strain>
    </source>
</reference>
<dbReference type="InterPro" id="IPR029052">
    <property type="entry name" value="Metallo-depent_PP-like"/>
</dbReference>
<evidence type="ECO:0000313" key="6">
    <source>
        <dbReference type="EMBL" id="UQT58114.1"/>
    </source>
</evidence>
<dbReference type="PANTHER" id="PTHR42988">
    <property type="entry name" value="PHOSPHOHYDROLASE"/>
    <property type="match status" value="1"/>
</dbReference>
<evidence type="ECO:0000256" key="4">
    <source>
        <dbReference type="ARBA" id="ARBA00025742"/>
    </source>
</evidence>
<accession>A0ABY4PY57</accession>